<dbReference type="Proteomes" id="UP001595821">
    <property type="component" value="Unassembled WGS sequence"/>
</dbReference>
<feature type="region of interest" description="Disordered" evidence="1">
    <location>
        <begin position="22"/>
        <end position="46"/>
    </location>
</feature>
<evidence type="ECO:0000313" key="2">
    <source>
        <dbReference type="EMBL" id="MFC4247409.1"/>
    </source>
</evidence>
<gene>
    <name evidence="2" type="ORF">ACFOZ7_10430</name>
</gene>
<dbReference type="RefSeq" id="WP_246966108.1">
    <property type="nucleotide sequence ID" value="NZ_CP095397.1"/>
</dbReference>
<organism evidence="2 3">
    <name type="scientific">Natribaculum luteum</name>
    <dbReference type="NCBI Taxonomy" id="1586232"/>
    <lineage>
        <taxon>Archaea</taxon>
        <taxon>Methanobacteriati</taxon>
        <taxon>Methanobacteriota</taxon>
        <taxon>Stenosarchaea group</taxon>
        <taxon>Halobacteria</taxon>
        <taxon>Halobacteriales</taxon>
        <taxon>Natrialbaceae</taxon>
        <taxon>Natribaculum</taxon>
    </lineage>
</organism>
<dbReference type="EMBL" id="JBHSDJ010000029">
    <property type="protein sequence ID" value="MFC4247409.1"/>
    <property type="molecule type" value="Genomic_DNA"/>
</dbReference>
<name>A0ABD5NZJ4_9EURY</name>
<comment type="caution">
    <text evidence="2">The sequence shown here is derived from an EMBL/GenBank/DDBJ whole genome shotgun (WGS) entry which is preliminary data.</text>
</comment>
<proteinExistence type="predicted"/>
<protein>
    <submittedName>
        <fullName evidence="2">Uncharacterized protein</fullName>
    </submittedName>
</protein>
<sequence>MTIDRKVAERRRFARVLGTTEEGIGLPVGPSEDAVERAARRDAADD</sequence>
<evidence type="ECO:0000313" key="3">
    <source>
        <dbReference type="Proteomes" id="UP001595821"/>
    </source>
</evidence>
<dbReference type="GeneID" id="71854055"/>
<accession>A0ABD5NZJ4</accession>
<dbReference type="AlphaFoldDB" id="A0ABD5NZJ4"/>
<evidence type="ECO:0000256" key="1">
    <source>
        <dbReference type="SAM" id="MobiDB-lite"/>
    </source>
</evidence>
<feature type="compositionally biased region" description="Basic and acidic residues" evidence="1">
    <location>
        <begin position="34"/>
        <end position="46"/>
    </location>
</feature>
<reference evidence="2 3" key="1">
    <citation type="journal article" date="2014" name="Int. J. Syst. Evol. Microbiol.">
        <title>Complete genome sequence of Corynebacterium casei LMG S-19264T (=DSM 44701T), isolated from a smear-ripened cheese.</title>
        <authorList>
            <consortium name="US DOE Joint Genome Institute (JGI-PGF)"/>
            <person name="Walter F."/>
            <person name="Albersmeier A."/>
            <person name="Kalinowski J."/>
            <person name="Ruckert C."/>
        </authorList>
    </citation>
    <scope>NUCLEOTIDE SEQUENCE [LARGE SCALE GENOMIC DNA]</scope>
    <source>
        <strain evidence="2 3">IBRC-M 10912</strain>
    </source>
</reference>